<dbReference type="AlphaFoldDB" id="A0A6A5WSF9"/>
<dbReference type="OrthoDB" id="3938460at2759"/>
<accession>A0A6A5WSF9</accession>
<evidence type="ECO:0000313" key="1">
    <source>
        <dbReference type="EMBL" id="KAF2004622.1"/>
    </source>
</evidence>
<keyword evidence="2" id="KW-1185">Reference proteome</keyword>
<evidence type="ECO:0000313" key="2">
    <source>
        <dbReference type="Proteomes" id="UP000799779"/>
    </source>
</evidence>
<dbReference type="Proteomes" id="UP000799779">
    <property type="component" value="Unassembled WGS sequence"/>
</dbReference>
<sequence length="131" mass="14995">MDPIQAAIDDIESLPPGETLSYTKTAAKYSVVRSTLIQRHKGITQPPEVKNSNQQKLTLQQEQELMVQNFASVIAKEPVSKSWVTRFINQHSIHLISQWTVGIDNPYHTYNMDKKGFLISVISRLKRIFSR</sequence>
<gene>
    <name evidence="1" type="ORF">P154DRAFT_543145</name>
</gene>
<proteinExistence type="predicted"/>
<name>A0A6A5WSF9_9PLEO</name>
<evidence type="ECO:0008006" key="3">
    <source>
        <dbReference type="Google" id="ProtNLM"/>
    </source>
</evidence>
<protein>
    <recommendedName>
        <fullName evidence="3">HTH CENPB-type domain-containing protein</fullName>
    </recommendedName>
</protein>
<reference evidence="1" key="1">
    <citation type="journal article" date="2020" name="Stud. Mycol.">
        <title>101 Dothideomycetes genomes: a test case for predicting lifestyles and emergence of pathogens.</title>
        <authorList>
            <person name="Haridas S."/>
            <person name="Albert R."/>
            <person name="Binder M."/>
            <person name="Bloem J."/>
            <person name="Labutti K."/>
            <person name="Salamov A."/>
            <person name="Andreopoulos B."/>
            <person name="Baker S."/>
            <person name="Barry K."/>
            <person name="Bills G."/>
            <person name="Bluhm B."/>
            <person name="Cannon C."/>
            <person name="Castanera R."/>
            <person name="Culley D."/>
            <person name="Daum C."/>
            <person name="Ezra D."/>
            <person name="Gonzalez J."/>
            <person name="Henrissat B."/>
            <person name="Kuo A."/>
            <person name="Liang C."/>
            <person name="Lipzen A."/>
            <person name="Lutzoni F."/>
            <person name="Magnuson J."/>
            <person name="Mondo S."/>
            <person name="Nolan M."/>
            <person name="Ohm R."/>
            <person name="Pangilinan J."/>
            <person name="Park H.-J."/>
            <person name="Ramirez L."/>
            <person name="Alfaro M."/>
            <person name="Sun H."/>
            <person name="Tritt A."/>
            <person name="Yoshinaga Y."/>
            <person name="Zwiers L.-H."/>
            <person name="Turgeon B."/>
            <person name="Goodwin S."/>
            <person name="Spatafora J."/>
            <person name="Crous P."/>
            <person name="Grigoriev I."/>
        </authorList>
    </citation>
    <scope>NUCLEOTIDE SEQUENCE</scope>
    <source>
        <strain evidence="1">CBS 123094</strain>
    </source>
</reference>
<organism evidence="1 2">
    <name type="scientific">Amniculicola lignicola CBS 123094</name>
    <dbReference type="NCBI Taxonomy" id="1392246"/>
    <lineage>
        <taxon>Eukaryota</taxon>
        <taxon>Fungi</taxon>
        <taxon>Dikarya</taxon>
        <taxon>Ascomycota</taxon>
        <taxon>Pezizomycotina</taxon>
        <taxon>Dothideomycetes</taxon>
        <taxon>Pleosporomycetidae</taxon>
        <taxon>Pleosporales</taxon>
        <taxon>Amniculicolaceae</taxon>
        <taxon>Amniculicola</taxon>
    </lineage>
</organism>
<dbReference type="EMBL" id="ML977566">
    <property type="protein sequence ID" value="KAF2004622.1"/>
    <property type="molecule type" value="Genomic_DNA"/>
</dbReference>